<gene>
    <name evidence="1" type="ORF">PsorP6_006003</name>
</gene>
<protein>
    <submittedName>
        <fullName evidence="1">Uncharacterized protein</fullName>
    </submittedName>
</protein>
<name>A0ACC0W4A1_9STRA</name>
<dbReference type="Proteomes" id="UP001163321">
    <property type="component" value="Chromosome 4"/>
</dbReference>
<sequence length="83" mass="10083">MRKRVLITGYRGTVSGDLQQLASHVIWMNDIWSRVKNTQQVNFQEKNRRDESCRRESRLWEDQYYNARLRILMKHKMVVLAVM</sequence>
<proteinExistence type="predicted"/>
<reference evidence="1 2" key="1">
    <citation type="journal article" date="2022" name="bioRxiv">
        <title>The genome of the oomycete Peronosclerospora sorghi, a cosmopolitan pathogen of maize and sorghum, is inflated with dispersed pseudogenes.</title>
        <authorList>
            <person name="Fletcher K."/>
            <person name="Martin F."/>
            <person name="Isakeit T."/>
            <person name="Cavanaugh K."/>
            <person name="Magill C."/>
            <person name="Michelmore R."/>
        </authorList>
    </citation>
    <scope>NUCLEOTIDE SEQUENCE [LARGE SCALE GENOMIC DNA]</scope>
    <source>
        <strain evidence="1">P6</strain>
    </source>
</reference>
<evidence type="ECO:0000313" key="1">
    <source>
        <dbReference type="EMBL" id="KAI9913367.1"/>
    </source>
</evidence>
<organism evidence="1 2">
    <name type="scientific">Peronosclerospora sorghi</name>
    <dbReference type="NCBI Taxonomy" id="230839"/>
    <lineage>
        <taxon>Eukaryota</taxon>
        <taxon>Sar</taxon>
        <taxon>Stramenopiles</taxon>
        <taxon>Oomycota</taxon>
        <taxon>Peronosporomycetes</taxon>
        <taxon>Peronosporales</taxon>
        <taxon>Peronosporaceae</taxon>
        <taxon>Peronosclerospora</taxon>
    </lineage>
</organism>
<keyword evidence="2" id="KW-1185">Reference proteome</keyword>
<evidence type="ECO:0000313" key="2">
    <source>
        <dbReference type="Proteomes" id="UP001163321"/>
    </source>
</evidence>
<comment type="caution">
    <text evidence="1">The sequence shown here is derived from an EMBL/GenBank/DDBJ whole genome shotgun (WGS) entry which is preliminary data.</text>
</comment>
<dbReference type="EMBL" id="CM047583">
    <property type="protein sequence ID" value="KAI9913367.1"/>
    <property type="molecule type" value="Genomic_DNA"/>
</dbReference>
<accession>A0ACC0W4A1</accession>